<name>R7YY03_CONA1</name>
<dbReference type="GeneID" id="19903290"/>
<feature type="region of interest" description="Disordered" evidence="1">
    <location>
        <begin position="1"/>
        <end position="34"/>
    </location>
</feature>
<feature type="compositionally biased region" description="Polar residues" evidence="1">
    <location>
        <begin position="1"/>
        <end position="11"/>
    </location>
</feature>
<dbReference type="EMBL" id="JH767582">
    <property type="protein sequence ID" value="EON66733.1"/>
    <property type="molecule type" value="Genomic_DNA"/>
</dbReference>
<evidence type="ECO:0000313" key="2">
    <source>
        <dbReference type="EMBL" id="EON66733.1"/>
    </source>
</evidence>
<protein>
    <submittedName>
        <fullName evidence="2">Uncharacterized protein</fullName>
    </submittedName>
</protein>
<evidence type="ECO:0000256" key="1">
    <source>
        <dbReference type="SAM" id="MobiDB-lite"/>
    </source>
</evidence>
<dbReference type="HOGENOM" id="CLU_2003790_0_0_1"/>
<evidence type="ECO:0000313" key="3">
    <source>
        <dbReference type="Proteomes" id="UP000016924"/>
    </source>
</evidence>
<sequence>MNTGSATTPSDTPDRKHSRPSRRRPPDSKLKAKLEEHMKTTTEVLAKKLKAMQHFQLAKTPEERGSQEYPEELPYVTFLSVTCRVRVFRNSVAFAFNQQEPTFRVHGKCSVDHKHTPKPKPKPK</sequence>
<dbReference type="AlphaFoldDB" id="R7YY03"/>
<feature type="compositionally biased region" description="Basic and acidic residues" evidence="1">
    <location>
        <begin position="24"/>
        <end position="34"/>
    </location>
</feature>
<organism evidence="2 3">
    <name type="scientific">Coniosporium apollinis (strain CBS 100218)</name>
    <name type="common">Rock-inhabiting black yeast</name>
    <dbReference type="NCBI Taxonomy" id="1168221"/>
    <lineage>
        <taxon>Eukaryota</taxon>
        <taxon>Fungi</taxon>
        <taxon>Dikarya</taxon>
        <taxon>Ascomycota</taxon>
        <taxon>Pezizomycotina</taxon>
        <taxon>Dothideomycetes</taxon>
        <taxon>Dothideomycetes incertae sedis</taxon>
        <taxon>Coniosporium</taxon>
    </lineage>
</organism>
<proteinExistence type="predicted"/>
<keyword evidence="3" id="KW-1185">Reference proteome</keyword>
<dbReference type="Proteomes" id="UP000016924">
    <property type="component" value="Unassembled WGS sequence"/>
</dbReference>
<accession>R7YY03</accession>
<gene>
    <name evidence="2" type="ORF">W97_05979</name>
</gene>
<reference evidence="3" key="1">
    <citation type="submission" date="2012-06" db="EMBL/GenBank/DDBJ databases">
        <title>The genome sequence of Coniosporium apollinis CBS 100218.</title>
        <authorList>
            <consortium name="The Broad Institute Genome Sequencing Platform"/>
            <person name="Cuomo C."/>
            <person name="Gorbushina A."/>
            <person name="Noack S."/>
            <person name="Walker B."/>
            <person name="Young S.K."/>
            <person name="Zeng Q."/>
            <person name="Gargeya S."/>
            <person name="Fitzgerald M."/>
            <person name="Haas B."/>
            <person name="Abouelleil A."/>
            <person name="Alvarado L."/>
            <person name="Arachchi H.M."/>
            <person name="Berlin A.M."/>
            <person name="Chapman S.B."/>
            <person name="Goldberg J."/>
            <person name="Griggs A."/>
            <person name="Gujja S."/>
            <person name="Hansen M."/>
            <person name="Howarth C."/>
            <person name="Imamovic A."/>
            <person name="Larimer J."/>
            <person name="McCowan C."/>
            <person name="Montmayeur A."/>
            <person name="Murphy C."/>
            <person name="Neiman D."/>
            <person name="Pearson M."/>
            <person name="Priest M."/>
            <person name="Roberts A."/>
            <person name="Saif S."/>
            <person name="Shea T."/>
            <person name="Sisk P."/>
            <person name="Sykes S."/>
            <person name="Wortman J."/>
            <person name="Nusbaum C."/>
            <person name="Birren B."/>
        </authorList>
    </citation>
    <scope>NUCLEOTIDE SEQUENCE [LARGE SCALE GENOMIC DNA]</scope>
    <source>
        <strain evidence="3">CBS 100218</strain>
    </source>
</reference>
<dbReference type="RefSeq" id="XP_007782050.1">
    <property type="nucleotide sequence ID" value="XM_007783860.1"/>
</dbReference>